<sequence length="176" mass="19919">MIQMLYLQLFAVLVALPFSDGAVLNGLKCEYEPGSQFCRHLLAAYRQNRDTLLRKFPEKFDYAMYKLRNANGGIHMVLSETEKSGLLWRLRLVLNSENNALVAVLKECNNSVIESTCSTIFQGIFSASEDLVEAIIEVAEGEKKDRINGLFQAFGREQNNTGKFQEFLNNTLKALE</sequence>
<dbReference type="WBParaSite" id="NBR_0001713601-mRNA-1">
    <property type="protein sequence ID" value="NBR_0001713601-mRNA-1"/>
    <property type="gene ID" value="NBR_0001713601"/>
</dbReference>
<reference evidence="4" key="1">
    <citation type="submission" date="2017-02" db="UniProtKB">
        <authorList>
            <consortium name="WormBaseParasite"/>
        </authorList>
    </citation>
    <scope>IDENTIFICATION</scope>
</reference>
<reference evidence="2 3" key="2">
    <citation type="submission" date="2018-11" db="EMBL/GenBank/DDBJ databases">
        <authorList>
            <consortium name="Pathogen Informatics"/>
        </authorList>
    </citation>
    <scope>NUCLEOTIDE SEQUENCE [LARGE SCALE GENOMIC DNA]</scope>
</reference>
<organism evidence="4">
    <name type="scientific">Nippostrongylus brasiliensis</name>
    <name type="common">Rat hookworm</name>
    <dbReference type="NCBI Taxonomy" id="27835"/>
    <lineage>
        <taxon>Eukaryota</taxon>
        <taxon>Metazoa</taxon>
        <taxon>Ecdysozoa</taxon>
        <taxon>Nematoda</taxon>
        <taxon>Chromadorea</taxon>
        <taxon>Rhabditida</taxon>
        <taxon>Rhabditina</taxon>
        <taxon>Rhabditomorpha</taxon>
        <taxon>Strongyloidea</taxon>
        <taxon>Heligmosomidae</taxon>
        <taxon>Nippostrongylus</taxon>
    </lineage>
</organism>
<keyword evidence="3" id="KW-1185">Reference proteome</keyword>
<accession>A0A0N4YJJ2</accession>
<dbReference type="EMBL" id="UYSL01022577">
    <property type="protein sequence ID" value="VDL80750.1"/>
    <property type="molecule type" value="Genomic_DNA"/>
</dbReference>
<name>A0A0N4YJJ2_NIPBR</name>
<gene>
    <name evidence="2" type="ORF">NBR_LOCUS17137</name>
</gene>
<dbReference type="Proteomes" id="UP000271162">
    <property type="component" value="Unassembled WGS sequence"/>
</dbReference>
<feature type="signal peptide" evidence="1">
    <location>
        <begin position="1"/>
        <end position="21"/>
    </location>
</feature>
<protein>
    <submittedName>
        <fullName evidence="4">Conserved secreted protein</fullName>
    </submittedName>
</protein>
<evidence type="ECO:0000313" key="2">
    <source>
        <dbReference type="EMBL" id="VDL80750.1"/>
    </source>
</evidence>
<dbReference type="AlphaFoldDB" id="A0A0N4YJJ2"/>
<evidence type="ECO:0000256" key="1">
    <source>
        <dbReference type="SAM" id="SignalP"/>
    </source>
</evidence>
<keyword evidence="1" id="KW-0732">Signal</keyword>
<evidence type="ECO:0000313" key="3">
    <source>
        <dbReference type="Proteomes" id="UP000271162"/>
    </source>
</evidence>
<evidence type="ECO:0000313" key="4">
    <source>
        <dbReference type="WBParaSite" id="NBR_0001713601-mRNA-1"/>
    </source>
</evidence>
<feature type="chain" id="PRO_5043125941" evidence="1">
    <location>
        <begin position="22"/>
        <end position="176"/>
    </location>
</feature>
<proteinExistence type="predicted"/>